<reference evidence="1 2" key="1">
    <citation type="submission" date="2023-12" db="EMBL/GenBank/DDBJ databases">
        <title>A high-quality genome assembly for Dillenia turbinata (Dilleniales).</title>
        <authorList>
            <person name="Chanderbali A."/>
        </authorList>
    </citation>
    <scope>NUCLEOTIDE SEQUENCE [LARGE SCALE GENOMIC DNA]</scope>
    <source>
        <strain evidence="1">LSX21</strain>
        <tissue evidence="1">Leaf</tissue>
    </source>
</reference>
<name>A0AAN8V9Z7_9MAGN</name>
<sequence>MNSLSARLTSTIRFNSFTVRPFCCIASSSSSSLQEPIPASKSRKSVVSTRVRVSDAQLRENWLTSLSCPPFDSHDNPIPNADSHRNWVIGVDPDVSGAVALLTFDHSTCSPQVFDSPHLQVLVGKRVRRRLDAKSIVQLLRNFNAPTGMVEWRFRHNRIHRNKACSSTKAQKKLLEIVGNKKDDSRKLAASLFPSMSSLLKRKKDHGRAEALLIAAYGKGLMTKSDSPCYP</sequence>
<evidence type="ECO:0000313" key="1">
    <source>
        <dbReference type="EMBL" id="KAK6925522.1"/>
    </source>
</evidence>
<evidence type="ECO:0000313" key="2">
    <source>
        <dbReference type="Proteomes" id="UP001370490"/>
    </source>
</evidence>
<dbReference type="InterPro" id="IPR045290">
    <property type="entry name" value="MOC1-like"/>
</dbReference>
<accession>A0AAN8V9Z7</accession>
<dbReference type="PANTHER" id="PTHR36015">
    <property type="entry name" value="HOLLIDAY JUNCTION RESOLVASE MOC1, CHLOROPLASTIC-RELATED"/>
    <property type="match status" value="1"/>
</dbReference>
<organism evidence="1 2">
    <name type="scientific">Dillenia turbinata</name>
    <dbReference type="NCBI Taxonomy" id="194707"/>
    <lineage>
        <taxon>Eukaryota</taxon>
        <taxon>Viridiplantae</taxon>
        <taxon>Streptophyta</taxon>
        <taxon>Embryophyta</taxon>
        <taxon>Tracheophyta</taxon>
        <taxon>Spermatophyta</taxon>
        <taxon>Magnoliopsida</taxon>
        <taxon>eudicotyledons</taxon>
        <taxon>Gunneridae</taxon>
        <taxon>Pentapetalae</taxon>
        <taxon>Dilleniales</taxon>
        <taxon>Dilleniaceae</taxon>
        <taxon>Dillenia</taxon>
    </lineage>
</organism>
<dbReference type="PANTHER" id="PTHR36015:SF6">
    <property type="entry name" value="HOLLIDAY JUNCTION RESOLVASE MOC1, CHLOROPLASTIC-RELATED"/>
    <property type="match status" value="1"/>
</dbReference>
<dbReference type="CDD" id="cd22992">
    <property type="entry name" value="MOC1"/>
    <property type="match status" value="1"/>
</dbReference>
<dbReference type="GO" id="GO:0008821">
    <property type="term" value="F:crossover junction DNA endonuclease activity"/>
    <property type="evidence" value="ECO:0007669"/>
    <property type="project" value="InterPro"/>
</dbReference>
<protein>
    <submittedName>
        <fullName evidence="1">Uncharacterized protein</fullName>
    </submittedName>
</protein>
<comment type="caution">
    <text evidence="1">The sequence shown here is derived from an EMBL/GenBank/DDBJ whole genome shotgun (WGS) entry which is preliminary data.</text>
</comment>
<dbReference type="AlphaFoldDB" id="A0AAN8V9Z7"/>
<dbReference type="Proteomes" id="UP001370490">
    <property type="component" value="Unassembled WGS sequence"/>
</dbReference>
<keyword evidence="2" id="KW-1185">Reference proteome</keyword>
<proteinExistence type="predicted"/>
<dbReference type="EMBL" id="JBAMMX010000015">
    <property type="protein sequence ID" value="KAK6925522.1"/>
    <property type="molecule type" value="Genomic_DNA"/>
</dbReference>
<gene>
    <name evidence="1" type="ORF">RJ641_007241</name>
</gene>